<dbReference type="EMBL" id="NKQK01000014">
    <property type="protein sequence ID" value="PSS11179.1"/>
    <property type="molecule type" value="Genomic_DNA"/>
</dbReference>
<dbReference type="Gene3D" id="1.20.1280.50">
    <property type="match status" value="1"/>
</dbReference>
<dbReference type="OrthoDB" id="1938527at2759"/>
<dbReference type="InterPro" id="IPR017451">
    <property type="entry name" value="F-box-assoc_interact_dom"/>
</dbReference>
<dbReference type="Pfam" id="PF00646">
    <property type="entry name" value="F-box"/>
    <property type="match status" value="1"/>
</dbReference>
<sequence length="400" mass="46098">MRLTKYKHPQKDPFSRLLIAVQKRASDNETKKQSRGFEEIHFSYDLIFKIFLLLPAESLHRSSFVCKAWFNLINSSNFVEAHIRQSETVLIFPKSVTQTRPNTFYIESKLSLSIFSTTEPSRSHYLDFVGVQDGKLKEIESNVSGFKNILATCNGLVLATRKERRGLLVINPVTRKVLALPRGTILSYEESYGFVFSHLSKEYKVVHLFRDASRYIACEIMSLTTKSWWAVDGPNTEQFRSFLHKPVSANGSLHWLPDRDGCNCIVSMGIDDEKFDTRSLPISSSRNDRLVEIGGFLSFVTHVPGNTIEVWFLKECEGESWVKQHTIRGYRISDLVPACSLRCGRELFFILDNTDFVDQGRYFCAYDMETQEMREVEFEGLSLWGHRRAYLPHVITLASW</sequence>
<dbReference type="SUPFAM" id="SSF81383">
    <property type="entry name" value="F-box domain"/>
    <property type="match status" value="1"/>
</dbReference>
<dbReference type="STRING" id="1590841.A0A2R6QMN5"/>
<keyword evidence="3" id="KW-1185">Reference proteome</keyword>
<dbReference type="SMART" id="SM00256">
    <property type="entry name" value="FBOX"/>
    <property type="match status" value="1"/>
</dbReference>
<evidence type="ECO:0000313" key="3">
    <source>
        <dbReference type="Proteomes" id="UP000241394"/>
    </source>
</evidence>
<dbReference type="InterPro" id="IPR036047">
    <property type="entry name" value="F-box-like_dom_sf"/>
</dbReference>
<feature type="domain" description="F-box" evidence="1">
    <location>
        <begin position="42"/>
        <end position="82"/>
    </location>
</feature>
<dbReference type="AlphaFoldDB" id="A0A2R6QMN5"/>
<proteinExistence type="predicted"/>
<dbReference type="Gramene" id="PSS11179">
    <property type="protein sequence ID" value="PSS11179"/>
    <property type="gene ID" value="CEY00_Acc15453"/>
</dbReference>
<dbReference type="InterPro" id="IPR050796">
    <property type="entry name" value="SCF_F-box_component"/>
</dbReference>
<accession>A0A2R6QMN5</accession>
<reference evidence="3" key="2">
    <citation type="journal article" date="2018" name="BMC Genomics">
        <title>A manually annotated Actinidia chinensis var. chinensis (kiwifruit) genome highlights the challenges associated with draft genomes and gene prediction in plants.</title>
        <authorList>
            <person name="Pilkington S.M."/>
            <person name="Crowhurst R."/>
            <person name="Hilario E."/>
            <person name="Nardozza S."/>
            <person name="Fraser L."/>
            <person name="Peng Y."/>
            <person name="Gunaseelan K."/>
            <person name="Simpson R."/>
            <person name="Tahir J."/>
            <person name="Deroles S.C."/>
            <person name="Templeton K."/>
            <person name="Luo Z."/>
            <person name="Davy M."/>
            <person name="Cheng C."/>
            <person name="McNeilage M."/>
            <person name="Scaglione D."/>
            <person name="Liu Y."/>
            <person name="Zhang Q."/>
            <person name="Datson P."/>
            <person name="De Silva N."/>
            <person name="Gardiner S.E."/>
            <person name="Bassett H."/>
            <person name="Chagne D."/>
            <person name="McCallum J."/>
            <person name="Dzierzon H."/>
            <person name="Deng C."/>
            <person name="Wang Y.Y."/>
            <person name="Barron L."/>
            <person name="Manako K."/>
            <person name="Bowen J."/>
            <person name="Foster T.M."/>
            <person name="Erridge Z.A."/>
            <person name="Tiffin H."/>
            <person name="Waite C.N."/>
            <person name="Davies K.M."/>
            <person name="Grierson E.P."/>
            <person name="Laing W.A."/>
            <person name="Kirk R."/>
            <person name="Chen X."/>
            <person name="Wood M."/>
            <person name="Montefiori M."/>
            <person name="Brummell D.A."/>
            <person name="Schwinn K.E."/>
            <person name="Catanach A."/>
            <person name="Fullerton C."/>
            <person name="Li D."/>
            <person name="Meiyalaghan S."/>
            <person name="Nieuwenhuizen N."/>
            <person name="Read N."/>
            <person name="Prakash R."/>
            <person name="Hunter D."/>
            <person name="Zhang H."/>
            <person name="McKenzie M."/>
            <person name="Knabel M."/>
            <person name="Harris A."/>
            <person name="Allan A.C."/>
            <person name="Gleave A."/>
            <person name="Chen A."/>
            <person name="Janssen B.J."/>
            <person name="Plunkett B."/>
            <person name="Ampomah-Dwamena C."/>
            <person name="Voogd C."/>
            <person name="Leif D."/>
            <person name="Lafferty D."/>
            <person name="Souleyre E.J.F."/>
            <person name="Varkonyi-Gasic E."/>
            <person name="Gambi F."/>
            <person name="Hanley J."/>
            <person name="Yao J.L."/>
            <person name="Cheung J."/>
            <person name="David K.M."/>
            <person name="Warren B."/>
            <person name="Marsh K."/>
            <person name="Snowden K.C."/>
            <person name="Lin-Wang K."/>
            <person name="Brian L."/>
            <person name="Martinez-Sanchez M."/>
            <person name="Wang M."/>
            <person name="Ileperuma N."/>
            <person name="Macnee N."/>
            <person name="Campin R."/>
            <person name="McAtee P."/>
            <person name="Drummond R.S.M."/>
            <person name="Espley R.V."/>
            <person name="Ireland H.S."/>
            <person name="Wu R."/>
            <person name="Atkinson R.G."/>
            <person name="Karunairetnam S."/>
            <person name="Bulley S."/>
            <person name="Chunkath S."/>
            <person name="Hanley Z."/>
            <person name="Storey R."/>
            <person name="Thrimawithana A.H."/>
            <person name="Thomson S."/>
            <person name="David C."/>
            <person name="Testolin R."/>
            <person name="Huang H."/>
            <person name="Hellens R.P."/>
            <person name="Schaffer R.J."/>
        </authorList>
    </citation>
    <scope>NUCLEOTIDE SEQUENCE [LARGE SCALE GENOMIC DNA]</scope>
    <source>
        <strain evidence="3">cv. Red5</strain>
    </source>
</reference>
<dbReference type="InterPro" id="IPR013187">
    <property type="entry name" value="F-box-assoc_dom_typ3"/>
</dbReference>
<dbReference type="InParanoid" id="A0A2R6QMN5"/>
<evidence type="ECO:0000313" key="2">
    <source>
        <dbReference type="EMBL" id="PSS11179.1"/>
    </source>
</evidence>
<dbReference type="Pfam" id="PF08268">
    <property type="entry name" value="FBA_3"/>
    <property type="match status" value="1"/>
</dbReference>
<dbReference type="InterPro" id="IPR001810">
    <property type="entry name" value="F-box_dom"/>
</dbReference>
<dbReference type="Proteomes" id="UP000241394">
    <property type="component" value="Chromosome LG14"/>
</dbReference>
<reference evidence="2 3" key="1">
    <citation type="submission" date="2017-07" db="EMBL/GenBank/DDBJ databases">
        <title>An improved, manually edited Actinidia chinensis var. chinensis (kiwifruit) genome highlights the challenges associated with draft genomes and gene prediction in plants.</title>
        <authorList>
            <person name="Pilkington S."/>
            <person name="Crowhurst R."/>
            <person name="Hilario E."/>
            <person name="Nardozza S."/>
            <person name="Fraser L."/>
            <person name="Peng Y."/>
            <person name="Gunaseelan K."/>
            <person name="Simpson R."/>
            <person name="Tahir J."/>
            <person name="Deroles S."/>
            <person name="Templeton K."/>
            <person name="Luo Z."/>
            <person name="Davy M."/>
            <person name="Cheng C."/>
            <person name="Mcneilage M."/>
            <person name="Scaglione D."/>
            <person name="Liu Y."/>
            <person name="Zhang Q."/>
            <person name="Datson P."/>
            <person name="De Silva N."/>
            <person name="Gardiner S."/>
            <person name="Bassett H."/>
            <person name="Chagne D."/>
            <person name="Mccallum J."/>
            <person name="Dzierzon H."/>
            <person name="Deng C."/>
            <person name="Wang Y.-Y."/>
            <person name="Barron N."/>
            <person name="Manako K."/>
            <person name="Bowen J."/>
            <person name="Foster T."/>
            <person name="Erridge Z."/>
            <person name="Tiffin H."/>
            <person name="Waite C."/>
            <person name="Davies K."/>
            <person name="Grierson E."/>
            <person name="Laing W."/>
            <person name="Kirk R."/>
            <person name="Chen X."/>
            <person name="Wood M."/>
            <person name="Montefiori M."/>
            <person name="Brummell D."/>
            <person name="Schwinn K."/>
            <person name="Catanach A."/>
            <person name="Fullerton C."/>
            <person name="Li D."/>
            <person name="Meiyalaghan S."/>
            <person name="Nieuwenhuizen N."/>
            <person name="Read N."/>
            <person name="Prakash R."/>
            <person name="Hunter D."/>
            <person name="Zhang H."/>
            <person name="Mckenzie M."/>
            <person name="Knabel M."/>
            <person name="Harris A."/>
            <person name="Allan A."/>
            <person name="Chen A."/>
            <person name="Janssen B."/>
            <person name="Plunkett B."/>
            <person name="Dwamena C."/>
            <person name="Voogd C."/>
            <person name="Leif D."/>
            <person name="Lafferty D."/>
            <person name="Souleyre E."/>
            <person name="Varkonyi-Gasic E."/>
            <person name="Gambi F."/>
            <person name="Hanley J."/>
            <person name="Yao J.-L."/>
            <person name="Cheung J."/>
            <person name="David K."/>
            <person name="Warren B."/>
            <person name="Marsh K."/>
            <person name="Snowden K."/>
            <person name="Lin-Wang K."/>
            <person name="Brian L."/>
            <person name="Martinez-Sanchez M."/>
            <person name="Wang M."/>
            <person name="Ileperuma N."/>
            <person name="Macnee N."/>
            <person name="Campin R."/>
            <person name="Mcatee P."/>
            <person name="Drummond R."/>
            <person name="Espley R."/>
            <person name="Ireland H."/>
            <person name="Wu R."/>
            <person name="Atkinson R."/>
            <person name="Karunairetnam S."/>
            <person name="Bulley S."/>
            <person name="Chunkath S."/>
            <person name="Hanley Z."/>
            <person name="Storey R."/>
            <person name="Thrimawithana A."/>
            <person name="Thomson S."/>
            <person name="David C."/>
            <person name="Testolin R."/>
        </authorList>
    </citation>
    <scope>NUCLEOTIDE SEQUENCE [LARGE SCALE GENOMIC DNA]</scope>
    <source>
        <strain evidence="3">cv. Red5</strain>
        <tissue evidence="2">Young leaf</tissue>
    </source>
</reference>
<evidence type="ECO:0000259" key="1">
    <source>
        <dbReference type="SMART" id="SM00256"/>
    </source>
</evidence>
<dbReference type="NCBIfam" id="TIGR01640">
    <property type="entry name" value="F_box_assoc_1"/>
    <property type="match status" value="1"/>
</dbReference>
<dbReference type="PANTHER" id="PTHR31672:SF11">
    <property type="entry name" value="F-BOX PROTEIN CPR1-LIKE ISOFORM X2"/>
    <property type="match status" value="1"/>
</dbReference>
<name>A0A2R6QMN5_ACTCC</name>
<comment type="caution">
    <text evidence="2">The sequence shown here is derived from an EMBL/GenBank/DDBJ whole genome shotgun (WGS) entry which is preliminary data.</text>
</comment>
<dbReference type="OMA" id="IQVWILK"/>
<dbReference type="PANTHER" id="PTHR31672">
    <property type="entry name" value="BNACNNG10540D PROTEIN"/>
    <property type="match status" value="1"/>
</dbReference>
<protein>
    <submittedName>
        <fullName evidence="2">F-box protein</fullName>
    </submittedName>
</protein>
<organism evidence="2 3">
    <name type="scientific">Actinidia chinensis var. chinensis</name>
    <name type="common">Chinese soft-hair kiwi</name>
    <dbReference type="NCBI Taxonomy" id="1590841"/>
    <lineage>
        <taxon>Eukaryota</taxon>
        <taxon>Viridiplantae</taxon>
        <taxon>Streptophyta</taxon>
        <taxon>Embryophyta</taxon>
        <taxon>Tracheophyta</taxon>
        <taxon>Spermatophyta</taxon>
        <taxon>Magnoliopsida</taxon>
        <taxon>eudicotyledons</taxon>
        <taxon>Gunneridae</taxon>
        <taxon>Pentapetalae</taxon>
        <taxon>asterids</taxon>
        <taxon>Ericales</taxon>
        <taxon>Actinidiaceae</taxon>
        <taxon>Actinidia</taxon>
    </lineage>
</organism>
<gene>
    <name evidence="2" type="ORF">CEY00_Acc15453</name>
</gene>